<name>A0A0F6Z4L0_9CORY</name>
<reference evidence="2 3" key="1">
    <citation type="submission" date="2015-04" db="EMBL/GenBank/DDBJ databases">
        <title>Complete Genome Sequence of Brevibacterium flavum ATCC 15168.</title>
        <authorList>
            <person name="Ahn J."/>
            <person name="Park G."/>
            <person name="Jeon W."/>
            <person name="Jang Y."/>
            <person name="Jang M."/>
            <person name="Lee H."/>
            <person name="Lee H."/>
        </authorList>
    </citation>
    <scope>NUCLEOTIDE SEQUENCE [LARGE SCALE GENOMIC DNA]</scope>
    <source>
        <strain evidence="2 3">ATCC 15168</strain>
    </source>
</reference>
<dbReference type="PANTHER" id="PTHR33336">
    <property type="entry name" value="QUINOL MONOOXYGENASE YGIN-RELATED"/>
    <property type="match status" value="1"/>
</dbReference>
<dbReference type="PATRIC" id="fig|92706.3.peg.744"/>
<dbReference type="PANTHER" id="PTHR33336:SF15">
    <property type="entry name" value="ABM DOMAIN-CONTAINING PROTEIN"/>
    <property type="match status" value="1"/>
</dbReference>
<evidence type="ECO:0000259" key="1">
    <source>
        <dbReference type="PROSITE" id="PS51725"/>
    </source>
</evidence>
<dbReference type="RefSeq" id="WP_003860786.1">
    <property type="nucleotide sequence ID" value="NZ_CP011309.1"/>
</dbReference>
<gene>
    <name evidence="2" type="ORF">YH66_03605</name>
</gene>
<dbReference type="Gene3D" id="3.30.70.100">
    <property type="match status" value="1"/>
</dbReference>
<dbReference type="InterPro" id="IPR050744">
    <property type="entry name" value="AI-2_Isomerase_LsrG"/>
</dbReference>
<dbReference type="AlphaFoldDB" id="A0A0F6Z4L0"/>
<protein>
    <submittedName>
        <fullName evidence="2">Oxidoreductase</fullName>
    </submittedName>
</protein>
<dbReference type="SUPFAM" id="SSF54909">
    <property type="entry name" value="Dimeric alpha+beta barrel"/>
    <property type="match status" value="1"/>
</dbReference>
<dbReference type="GO" id="GO:0003824">
    <property type="term" value="F:catalytic activity"/>
    <property type="evidence" value="ECO:0007669"/>
    <property type="project" value="TreeGrafter"/>
</dbReference>
<feature type="domain" description="ABM" evidence="1">
    <location>
        <begin position="2"/>
        <end position="92"/>
    </location>
</feature>
<dbReference type="PROSITE" id="PS51725">
    <property type="entry name" value="ABM"/>
    <property type="match status" value="1"/>
</dbReference>
<proteinExistence type="predicted"/>
<dbReference type="Proteomes" id="UP000034037">
    <property type="component" value="Chromosome"/>
</dbReference>
<organism evidence="2 3">
    <name type="scientific">[Brevibacterium] flavum</name>
    <dbReference type="NCBI Taxonomy" id="92706"/>
    <lineage>
        <taxon>Bacteria</taxon>
        <taxon>Bacillati</taxon>
        <taxon>Actinomycetota</taxon>
        <taxon>Actinomycetes</taxon>
        <taxon>Mycobacteriales</taxon>
        <taxon>Corynebacteriaceae</taxon>
        <taxon>Corynebacterium</taxon>
    </lineage>
</organism>
<sequence length="100" mass="11450">MLSLTVDLRVKPGHLEEFLNAISENAQRSFQDEEGCVYFDVSQDVDDELHFSFFELYADQAALDAHRCAPHFYVWREAVAKHVVPGSQKNMVGTRMLHHG</sequence>
<dbReference type="Pfam" id="PF03992">
    <property type="entry name" value="ABM"/>
    <property type="match status" value="1"/>
</dbReference>
<dbReference type="InterPro" id="IPR007138">
    <property type="entry name" value="ABM_dom"/>
</dbReference>
<accession>A0A0F6Z4L0</accession>
<evidence type="ECO:0000313" key="2">
    <source>
        <dbReference type="EMBL" id="AKF26703.1"/>
    </source>
</evidence>
<keyword evidence="3" id="KW-1185">Reference proteome</keyword>
<evidence type="ECO:0000313" key="3">
    <source>
        <dbReference type="Proteomes" id="UP000034037"/>
    </source>
</evidence>
<dbReference type="InterPro" id="IPR011008">
    <property type="entry name" value="Dimeric_a/b-barrel"/>
</dbReference>
<dbReference type="EMBL" id="CP011309">
    <property type="protein sequence ID" value="AKF26703.1"/>
    <property type="molecule type" value="Genomic_DNA"/>
</dbReference>
<dbReference type="HOGENOM" id="CLU_131496_3_2_11"/>